<comment type="caution">
    <text evidence="1">The sequence shown here is derived from an EMBL/GenBank/DDBJ whole genome shotgun (WGS) entry which is preliminary data.</text>
</comment>
<accession>A0A0F8YCM7</accession>
<name>A0A0F8YCM7_9ZZZZ</name>
<protein>
    <submittedName>
        <fullName evidence="1">Uncharacterized protein</fullName>
    </submittedName>
</protein>
<dbReference type="EMBL" id="LAZR01054126">
    <property type="protein sequence ID" value="KKK79222.1"/>
    <property type="molecule type" value="Genomic_DNA"/>
</dbReference>
<organism evidence="1">
    <name type="scientific">marine sediment metagenome</name>
    <dbReference type="NCBI Taxonomy" id="412755"/>
    <lineage>
        <taxon>unclassified sequences</taxon>
        <taxon>metagenomes</taxon>
        <taxon>ecological metagenomes</taxon>
    </lineage>
</organism>
<proteinExistence type="predicted"/>
<sequence length="146" mass="16183">MTRLAQHITRGGIVEMDFQQEPDSLVWAVRSDGQLLSMTFRREEDVVGWTRHIIGGSFSTGDAVVESVAVIPGENGAGQTQSSENRDEVWVTVKRTINGSTVRYVEVFERDYETGDDEEDSYYADSIITYDGVATSTITGLDHLEG</sequence>
<dbReference type="AlphaFoldDB" id="A0A0F8YCM7"/>
<feature type="non-terminal residue" evidence="1">
    <location>
        <position position="146"/>
    </location>
</feature>
<gene>
    <name evidence="1" type="ORF">LCGC14_2835680</name>
</gene>
<reference evidence="1" key="1">
    <citation type="journal article" date="2015" name="Nature">
        <title>Complex archaea that bridge the gap between prokaryotes and eukaryotes.</title>
        <authorList>
            <person name="Spang A."/>
            <person name="Saw J.H."/>
            <person name="Jorgensen S.L."/>
            <person name="Zaremba-Niedzwiedzka K."/>
            <person name="Martijn J."/>
            <person name="Lind A.E."/>
            <person name="van Eijk R."/>
            <person name="Schleper C."/>
            <person name="Guy L."/>
            <person name="Ettema T.J."/>
        </authorList>
    </citation>
    <scope>NUCLEOTIDE SEQUENCE</scope>
</reference>
<evidence type="ECO:0000313" key="1">
    <source>
        <dbReference type="EMBL" id="KKK79222.1"/>
    </source>
</evidence>